<dbReference type="InParanoid" id="A0A5J5EML7"/>
<dbReference type="SUPFAM" id="SSF54236">
    <property type="entry name" value="Ubiquitin-like"/>
    <property type="match status" value="1"/>
</dbReference>
<reference evidence="3 4" key="1">
    <citation type="submission" date="2019-09" db="EMBL/GenBank/DDBJ databases">
        <title>Draft genome of the ectomycorrhizal ascomycete Sphaerosporella brunnea.</title>
        <authorList>
            <consortium name="DOE Joint Genome Institute"/>
            <person name="Benucci G.M."/>
            <person name="Marozzi G."/>
            <person name="Antonielli L."/>
            <person name="Sanchez S."/>
            <person name="Marco P."/>
            <person name="Wang X."/>
            <person name="Falini L.B."/>
            <person name="Barry K."/>
            <person name="Haridas S."/>
            <person name="Lipzen A."/>
            <person name="Labutti K."/>
            <person name="Grigoriev I.V."/>
            <person name="Murat C."/>
            <person name="Martin F."/>
            <person name="Albertini E."/>
            <person name="Donnini D."/>
            <person name="Bonito G."/>
        </authorList>
    </citation>
    <scope>NUCLEOTIDE SEQUENCE [LARGE SCALE GENOMIC DNA]</scope>
    <source>
        <strain evidence="3 4">Sb_GMNB300</strain>
    </source>
</reference>
<dbReference type="InterPro" id="IPR000626">
    <property type="entry name" value="Ubiquitin-like_dom"/>
</dbReference>
<dbReference type="InterPro" id="IPR038169">
    <property type="entry name" value="DC-UbP/UBTD2_N_sf"/>
</dbReference>
<dbReference type="Gene3D" id="1.20.225.20">
    <property type="entry name" value="Ub domain-containing protein, DC-UbP/UBTD2, N-terminal domain"/>
    <property type="match status" value="1"/>
</dbReference>
<dbReference type="AlphaFoldDB" id="A0A5J5EML7"/>
<organism evidence="3 4">
    <name type="scientific">Sphaerosporella brunnea</name>
    <dbReference type="NCBI Taxonomy" id="1250544"/>
    <lineage>
        <taxon>Eukaryota</taxon>
        <taxon>Fungi</taxon>
        <taxon>Dikarya</taxon>
        <taxon>Ascomycota</taxon>
        <taxon>Pezizomycotina</taxon>
        <taxon>Pezizomycetes</taxon>
        <taxon>Pezizales</taxon>
        <taxon>Pyronemataceae</taxon>
        <taxon>Sphaerosporella</taxon>
    </lineage>
</organism>
<sequence>MGCCISTTATTPAPPAAAAQALSTRPTQPLKPKATWRSPRPRSAATYARRRQEFWETRVTGRAEVWQALRAAGECIRGGQLELAQGIVDAAGLTVPTGDFFDGVYDDLGCRYELPEYAFADPENVVVESREAAAVVVGLPPRKEVVVVEGGGVVTVRLAEGSDVAVCFLPGETVASVAAKVLAGIDGKKKQGAEVKVTLMYLGRILDENRTLHQQGWKKGDVVNALVRARR</sequence>
<dbReference type="Pfam" id="PF13881">
    <property type="entry name" value="Rad60-SLD_2"/>
    <property type="match status" value="1"/>
</dbReference>
<dbReference type="InterPro" id="IPR029071">
    <property type="entry name" value="Ubiquitin-like_domsf"/>
</dbReference>
<dbReference type="PROSITE" id="PS50053">
    <property type="entry name" value="UBIQUITIN_2"/>
    <property type="match status" value="1"/>
</dbReference>
<dbReference type="InterPro" id="IPR032752">
    <property type="entry name" value="DC-UbP/UBTD2_N"/>
</dbReference>
<evidence type="ECO:0000313" key="4">
    <source>
        <dbReference type="Proteomes" id="UP000326924"/>
    </source>
</evidence>
<keyword evidence="4" id="KW-1185">Reference proteome</keyword>
<dbReference type="InterPro" id="IPR039869">
    <property type="entry name" value="UBTD1/2"/>
</dbReference>
<proteinExistence type="predicted"/>
<protein>
    <recommendedName>
        <fullName evidence="2">Ubiquitin-like domain-containing protein</fullName>
    </recommendedName>
</protein>
<evidence type="ECO:0000256" key="1">
    <source>
        <dbReference type="SAM" id="MobiDB-lite"/>
    </source>
</evidence>
<dbReference type="EMBL" id="VXIS01000190">
    <property type="protein sequence ID" value="KAA8897850.1"/>
    <property type="molecule type" value="Genomic_DNA"/>
</dbReference>
<dbReference type="OrthoDB" id="1640476at2759"/>
<gene>
    <name evidence="3" type="ORF">FN846DRAFT_910200</name>
</gene>
<accession>A0A5J5EML7</accession>
<feature type="domain" description="Ubiquitin-like" evidence="2">
    <location>
        <begin position="154"/>
        <end position="231"/>
    </location>
</feature>
<dbReference type="Pfam" id="PF16455">
    <property type="entry name" value="UBD"/>
    <property type="match status" value="1"/>
</dbReference>
<dbReference type="Gene3D" id="3.10.20.90">
    <property type="entry name" value="Phosphatidylinositol 3-kinase Catalytic Subunit, Chain A, domain 1"/>
    <property type="match status" value="1"/>
</dbReference>
<dbReference type="InterPro" id="IPR039540">
    <property type="entry name" value="UBL3-like_ubiquitin_dom"/>
</dbReference>
<dbReference type="Proteomes" id="UP000326924">
    <property type="component" value="Unassembled WGS sequence"/>
</dbReference>
<name>A0A5J5EML7_9PEZI</name>
<feature type="region of interest" description="Disordered" evidence="1">
    <location>
        <begin position="1"/>
        <end position="42"/>
    </location>
</feature>
<dbReference type="PANTHER" id="PTHR13609">
    <property type="entry name" value="UBIQUITIN DOMAIN CONTAINING 1 PROTEIN-RELATED"/>
    <property type="match status" value="1"/>
</dbReference>
<comment type="caution">
    <text evidence="3">The sequence shown here is derived from an EMBL/GenBank/DDBJ whole genome shotgun (WGS) entry which is preliminary data.</text>
</comment>
<evidence type="ECO:0000313" key="3">
    <source>
        <dbReference type="EMBL" id="KAA8897850.1"/>
    </source>
</evidence>
<dbReference type="CDD" id="cd17039">
    <property type="entry name" value="Ubl_ubiquitin_like"/>
    <property type="match status" value="1"/>
</dbReference>
<feature type="compositionally biased region" description="Low complexity" evidence="1">
    <location>
        <begin position="7"/>
        <end position="27"/>
    </location>
</feature>
<evidence type="ECO:0000259" key="2">
    <source>
        <dbReference type="PROSITE" id="PS50053"/>
    </source>
</evidence>